<evidence type="ECO:0000313" key="1">
    <source>
        <dbReference type="EMBL" id="MEP0820287.1"/>
    </source>
</evidence>
<gene>
    <name evidence="1" type="ORF">NC998_24620</name>
</gene>
<dbReference type="RefSeq" id="WP_190443386.1">
    <property type="nucleotide sequence ID" value="NZ_JAMPKM010000024.1"/>
</dbReference>
<proteinExistence type="predicted"/>
<evidence type="ECO:0000313" key="2">
    <source>
        <dbReference type="Proteomes" id="UP001464891"/>
    </source>
</evidence>
<comment type="caution">
    <text evidence="1">The sequence shown here is derived from an EMBL/GenBank/DDBJ whole genome shotgun (WGS) entry which is preliminary data.</text>
</comment>
<sequence>MNPHLTNGDLYSIYVEGQAITLHVGSAGYSGGGRFLSTQKDYESALRFALDLAKDKNIQFLNHIDPVSNWEPSVT</sequence>
<organism evidence="1 2">
    <name type="scientific">Trichocoleus desertorum GB2-A4</name>
    <dbReference type="NCBI Taxonomy" id="2933944"/>
    <lineage>
        <taxon>Bacteria</taxon>
        <taxon>Bacillati</taxon>
        <taxon>Cyanobacteriota</taxon>
        <taxon>Cyanophyceae</taxon>
        <taxon>Leptolyngbyales</taxon>
        <taxon>Trichocoleusaceae</taxon>
        <taxon>Trichocoleus</taxon>
    </lineage>
</organism>
<name>A0ABV0JES2_9CYAN</name>
<dbReference type="Proteomes" id="UP001464891">
    <property type="component" value="Unassembled WGS sequence"/>
</dbReference>
<keyword evidence="2" id="KW-1185">Reference proteome</keyword>
<reference evidence="1 2" key="1">
    <citation type="submission" date="2022-04" db="EMBL/GenBank/DDBJ databases">
        <title>Positive selection, recombination, and allopatry shape intraspecific diversity of widespread and dominant cyanobacteria.</title>
        <authorList>
            <person name="Wei J."/>
            <person name="Shu W."/>
            <person name="Hu C."/>
        </authorList>
    </citation>
    <scope>NUCLEOTIDE SEQUENCE [LARGE SCALE GENOMIC DNA]</scope>
    <source>
        <strain evidence="1 2">GB2-A4</strain>
    </source>
</reference>
<protein>
    <submittedName>
        <fullName evidence="1">Uncharacterized protein</fullName>
    </submittedName>
</protein>
<accession>A0ABV0JES2</accession>
<dbReference type="EMBL" id="JAMPKM010000024">
    <property type="protein sequence ID" value="MEP0820287.1"/>
    <property type="molecule type" value="Genomic_DNA"/>
</dbReference>